<dbReference type="GO" id="GO:0008658">
    <property type="term" value="F:penicillin binding"/>
    <property type="evidence" value="ECO:0007669"/>
    <property type="project" value="InterPro"/>
</dbReference>
<evidence type="ECO:0000259" key="6">
    <source>
        <dbReference type="Pfam" id="PF03717"/>
    </source>
</evidence>
<name>A0A212QW66_9CHLR</name>
<dbReference type="SUPFAM" id="SSF56519">
    <property type="entry name" value="Penicillin binding protein dimerisation domain"/>
    <property type="match status" value="1"/>
</dbReference>
<evidence type="ECO:0000256" key="3">
    <source>
        <dbReference type="ARBA" id="ARBA00023136"/>
    </source>
</evidence>
<feature type="domain" description="Penicillin-binding protein transpeptidase" evidence="5">
    <location>
        <begin position="261"/>
        <end position="566"/>
    </location>
</feature>
<comment type="subcellular location">
    <subcellularLocation>
        <location evidence="1">Membrane</location>
    </subcellularLocation>
</comment>
<evidence type="ECO:0000256" key="2">
    <source>
        <dbReference type="ARBA" id="ARBA00007171"/>
    </source>
</evidence>
<dbReference type="Gene3D" id="3.90.1310.10">
    <property type="entry name" value="Penicillin-binding protein 2a (Domain 2)"/>
    <property type="match status" value="1"/>
</dbReference>
<dbReference type="InterPro" id="IPR012338">
    <property type="entry name" value="Beta-lactam/transpept-like"/>
</dbReference>
<comment type="similarity">
    <text evidence="2">Belongs to the transpeptidase family.</text>
</comment>
<evidence type="ECO:0000259" key="5">
    <source>
        <dbReference type="Pfam" id="PF00905"/>
    </source>
</evidence>
<dbReference type="Proteomes" id="UP000197025">
    <property type="component" value="Unassembled WGS sequence"/>
</dbReference>
<dbReference type="FunCoup" id="A0A212QW66">
    <property type="interactions" value="290"/>
</dbReference>
<keyword evidence="4" id="KW-1133">Transmembrane helix</keyword>
<evidence type="ECO:0000313" key="8">
    <source>
        <dbReference type="Proteomes" id="UP000197025"/>
    </source>
</evidence>
<evidence type="ECO:0000256" key="4">
    <source>
        <dbReference type="SAM" id="Phobius"/>
    </source>
</evidence>
<keyword evidence="7" id="KW-0132">Cell division</keyword>
<keyword evidence="3 4" id="KW-0472">Membrane</keyword>
<dbReference type="Pfam" id="PF00905">
    <property type="entry name" value="Transpeptidase"/>
    <property type="match status" value="1"/>
</dbReference>
<sequence length="585" mass="64452">MREASLPLRWQPAAFAPALILGLVVIRLIYLSFYAPGGLLGVQTLELRLEARRGRILDRREAVLALDVPRYQVVLEYRPIAYGGDPERRAVWLRRVDEVLSPLLGFSVQEAARSWPDTWWQLPIAWEVPEDLARVIARRIEEAGLRGVRVMPYWKRMYPEGALLGPVTGFVVFGSDARGVEGRRGASGVERAYDGVLSGRAVILRVPVDAEGRPLPLEEAALEEPEPGGDVVLTLDRTIQAVVAEELARGLQESGAQRGDALVLRPRTGEILAMVSLPAFDPNAPETLERNARNPIVQDLYEPGSVFKILTMAAALEAGVVRPETRYMDQGCVEFGGAPICNWDRDRYPGGRGWLDMTELLIYSRNVGAAYLVRLLGPERFYAALHAFGIGEPTDVDLPYETAGRLRAYGDPDWREADLGRQSFGQAVSVTPLQMAVAVSAVANDGLIMRPFIVRELRTTQGIQRVEPRVRRRAISAETARTLREMLAAVIEREAVKARVPGYRMAGKTGTAQIPTPVGYDPRDTIASFVGFGPVEDPQVLILVKLDRPRRSPWGSEEAAPVFARIAARILPMLGIPPSGSPEGR</sequence>
<dbReference type="GO" id="GO:0051301">
    <property type="term" value="P:cell division"/>
    <property type="evidence" value="ECO:0007669"/>
    <property type="project" value="UniProtKB-KW"/>
</dbReference>
<reference evidence="8" key="1">
    <citation type="submission" date="2017-06" db="EMBL/GenBank/DDBJ databases">
        <authorList>
            <person name="Varghese N."/>
            <person name="Submissions S."/>
        </authorList>
    </citation>
    <scope>NUCLEOTIDE SEQUENCE [LARGE SCALE GENOMIC DNA]</scope>
    <source>
        <strain evidence="8">JAD2</strain>
    </source>
</reference>
<dbReference type="SUPFAM" id="SSF56601">
    <property type="entry name" value="beta-lactamase/transpeptidase-like"/>
    <property type="match status" value="1"/>
</dbReference>
<organism evidence="7 8">
    <name type="scientific">Thermoflexus hugenholtzii JAD2</name>
    <dbReference type="NCBI Taxonomy" id="877466"/>
    <lineage>
        <taxon>Bacteria</taxon>
        <taxon>Bacillati</taxon>
        <taxon>Chloroflexota</taxon>
        <taxon>Thermoflexia</taxon>
        <taxon>Thermoflexales</taxon>
        <taxon>Thermoflexaceae</taxon>
        <taxon>Thermoflexus</taxon>
    </lineage>
</organism>
<dbReference type="OrthoDB" id="9804124at2"/>
<dbReference type="InterPro" id="IPR050515">
    <property type="entry name" value="Beta-lactam/transpept"/>
</dbReference>
<keyword evidence="8" id="KW-1185">Reference proteome</keyword>
<evidence type="ECO:0000313" key="7">
    <source>
        <dbReference type="EMBL" id="SNB63788.1"/>
    </source>
</evidence>
<accession>A0A212QW66</accession>
<dbReference type="InterPro" id="IPR001460">
    <property type="entry name" value="PCN-bd_Tpept"/>
</dbReference>
<dbReference type="Pfam" id="PF03717">
    <property type="entry name" value="PBP_dimer"/>
    <property type="match status" value="1"/>
</dbReference>
<dbReference type="InterPro" id="IPR036138">
    <property type="entry name" value="PBP_dimer_sf"/>
</dbReference>
<dbReference type="PANTHER" id="PTHR30627">
    <property type="entry name" value="PEPTIDOGLYCAN D,D-TRANSPEPTIDASE"/>
    <property type="match status" value="1"/>
</dbReference>
<dbReference type="Gene3D" id="3.30.450.330">
    <property type="match status" value="1"/>
</dbReference>
<dbReference type="EMBL" id="FYEK01000027">
    <property type="protein sequence ID" value="SNB63788.1"/>
    <property type="molecule type" value="Genomic_DNA"/>
</dbReference>
<dbReference type="GO" id="GO:0071555">
    <property type="term" value="P:cell wall organization"/>
    <property type="evidence" value="ECO:0007669"/>
    <property type="project" value="TreeGrafter"/>
</dbReference>
<dbReference type="PANTHER" id="PTHR30627:SF1">
    <property type="entry name" value="PEPTIDOGLYCAN D,D-TRANSPEPTIDASE FTSI"/>
    <property type="match status" value="1"/>
</dbReference>
<dbReference type="InterPro" id="IPR005311">
    <property type="entry name" value="PBP_dimer"/>
</dbReference>
<dbReference type="Gene3D" id="3.40.710.10">
    <property type="entry name" value="DD-peptidase/beta-lactamase superfamily"/>
    <property type="match status" value="1"/>
</dbReference>
<keyword evidence="7" id="KW-0131">Cell cycle</keyword>
<dbReference type="RefSeq" id="WP_088570965.1">
    <property type="nucleotide sequence ID" value="NZ_FYEK01000027.1"/>
</dbReference>
<keyword evidence="4" id="KW-0812">Transmembrane</keyword>
<feature type="transmembrane region" description="Helical" evidence="4">
    <location>
        <begin position="12"/>
        <end position="35"/>
    </location>
</feature>
<evidence type="ECO:0000256" key="1">
    <source>
        <dbReference type="ARBA" id="ARBA00004370"/>
    </source>
</evidence>
<dbReference type="AlphaFoldDB" id="A0A212QW66"/>
<gene>
    <name evidence="7" type="ORF">SAMN02746019_00007060</name>
</gene>
<protein>
    <submittedName>
        <fullName evidence="7">Cell division protein FtsI (Penicillin-binding protein 3)</fullName>
    </submittedName>
</protein>
<proteinExistence type="inferred from homology"/>
<feature type="domain" description="Penicillin-binding protein dimerisation" evidence="6">
    <location>
        <begin position="49"/>
        <end position="215"/>
    </location>
</feature>
<dbReference type="InParanoid" id="A0A212QW66"/>
<dbReference type="GO" id="GO:0005886">
    <property type="term" value="C:plasma membrane"/>
    <property type="evidence" value="ECO:0007669"/>
    <property type="project" value="TreeGrafter"/>
</dbReference>